<reference evidence="1 2" key="1">
    <citation type="submission" date="2016-10" db="EMBL/GenBank/DDBJ databases">
        <authorList>
            <person name="de Groot N.N."/>
        </authorList>
    </citation>
    <scope>NUCLEOTIDE SEQUENCE [LARGE SCALE GENOMIC DNA]</scope>
    <source>
        <strain evidence="1 2">Vu-144</strain>
    </source>
</reference>
<dbReference type="EMBL" id="FNQY01000029">
    <property type="protein sequence ID" value="SEA56871.1"/>
    <property type="molecule type" value="Genomic_DNA"/>
</dbReference>
<accession>A0A1H4C8Y8</accession>
<dbReference type="OrthoDB" id="666099at2"/>
<evidence type="ECO:0000313" key="1">
    <source>
        <dbReference type="EMBL" id="SEA56871.1"/>
    </source>
</evidence>
<protein>
    <submittedName>
        <fullName evidence="1">Uncharacterized protein</fullName>
    </submittedName>
</protein>
<proteinExistence type="predicted"/>
<name>A0A1H4C8Y8_9BACT</name>
<dbReference type="Proteomes" id="UP000199041">
    <property type="component" value="Unassembled WGS sequence"/>
</dbReference>
<dbReference type="RefSeq" id="WP_091400863.1">
    <property type="nucleotide sequence ID" value="NZ_FNQY01000029.1"/>
</dbReference>
<sequence length="140" mass="16442">MIKIQELKQGDFVIAVYEEMERRGVVAETAPDEKKVRVITENGKQDFWYDVENVFGIALSDAEMGRFGFDRELLSDGAVKYKKNAFRLVIPRENDFSAVEMWYREDIRKNPNVHYVHQLQNHFHQMTKIYLEEVVNGAVI</sequence>
<organism evidence="1 2">
    <name type="scientific">Arachidicoccus rhizosphaerae</name>
    <dbReference type="NCBI Taxonomy" id="551991"/>
    <lineage>
        <taxon>Bacteria</taxon>
        <taxon>Pseudomonadati</taxon>
        <taxon>Bacteroidota</taxon>
        <taxon>Chitinophagia</taxon>
        <taxon>Chitinophagales</taxon>
        <taxon>Chitinophagaceae</taxon>
        <taxon>Arachidicoccus</taxon>
    </lineage>
</organism>
<dbReference type="STRING" id="551991.SAMN05192529_12910"/>
<evidence type="ECO:0000313" key="2">
    <source>
        <dbReference type="Proteomes" id="UP000199041"/>
    </source>
</evidence>
<gene>
    <name evidence="1" type="ORF">SAMN05192529_12910</name>
</gene>
<dbReference type="AlphaFoldDB" id="A0A1H4C8Y8"/>
<keyword evidence="2" id="KW-1185">Reference proteome</keyword>